<evidence type="ECO:0000256" key="4">
    <source>
        <dbReference type="ARBA" id="ARBA00022737"/>
    </source>
</evidence>
<dbReference type="SUPFAM" id="SSF50998">
    <property type="entry name" value="Quinoprotein alcohol dehydrogenase-like"/>
    <property type="match status" value="1"/>
</dbReference>
<feature type="domain" description="IFT122 zinc ribbon" evidence="9">
    <location>
        <begin position="1172"/>
        <end position="1209"/>
    </location>
</feature>
<dbReference type="InterPro" id="IPR036322">
    <property type="entry name" value="WD40_repeat_dom_sf"/>
</dbReference>
<dbReference type="Proteomes" id="UP000887574">
    <property type="component" value="Unplaced"/>
</dbReference>
<dbReference type="InterPro" id="IPR001680">
    <property type="entry name" value="WD40_rpt"/>
</dbReference>
<dbReference type="SUPFAM" id="SSF53098">
    <property type="entry name" value="Ribonuclease H-like"/>
    <property type="match status" value="1"/>
</dbReference>
<dbReference type="Pfam" id="PF25295">
    <property type="entry name" value="TPR_IFT122"/>
    <property type="match status" value="2"/>
</dbReference>
<evidence type="ECO:0000256" key="2">
    <source>
        <dbReference type="ARBA" id="ARBA00019442"/>
    </source>
</evidence>
<dbReference type="InterPro" id="IPR056152">
    <property type="entry name" value="Beta-prop_IFT122_2nd"/>
</dbReference>
<sequence length="1339" mass="153100">MCRITCSSCIYDLAFKPDGTQLLVAIGNRVIVYDPNDGSVIISLKDKTVIVWSDQHEGLLKYTHNEAIQCLAFSTVSIVLLSCSVTDFGIWAQNEKNVSKQKVQSRCTCCGWSADGQYYAIGFYDGTISIRSAVGSTPTGEEISKVERPGREPIWSLQFTLVSSIGMHGELLVVADWAPSIGFYGHDNGQVMHKSDKQLDYDPTSVHLFTNGCFFLATGSNKKLNLHTREGGDLGAMAQLDAWPWCMAFRQKPYCVVVGCVDGSLACYQLMLNTIHALHKDRYAFRENQTDVVIQQLQRQKSTRIRCNDLVRKVAIYNNRLAIQLTDKVLIYRQSSGEKEGEQLDYKLLDRINQSFDCSLLVVCTNHVILCQDRRLTCFDLKGIKQREWIMESLIRYIKVVGGPPGRETILVGMRYGLVSKIFVDNPFPVEVVRLKSMIRCVDISLSKKKLATVDEEGICVIYDTETKEILNQEPNMSSVAFNCENEDLVCYSGFGNLNIKSHWFTPFTQRLEPSHQGFVVGFMGKCVYILHMYSMQCLEIPLTSQLLQFLDHKMFKEAYDLASLGVTERDWKMLGNDALENMEFTIAKKSFYRIRDCRSLLLINELEELHTRGSSVEEMRALLYAYNRRFREAAQLLQAMNAEQKALEMFADLRMFDQAQEFLANSSPETQKLLLRKKAEWAHNSNDMTLAADMLMASGDYDRAIRIMMSNDWIDKLHAKTHADYTTKLKDAEENLSSQRNSMDRFVKILPQGQLSSLDKRVVHLIACACLPFSIVDQPCFKPLLTGSHKYKPSETRSKKRLANGTFHLKNATCFFVMKAFETEGFLHADCADHKLNLVVNKSIFEEQAISETLKNFRALVSHFKHSSLAKDRLEYEQKQLNLPLHKLKQDEPTRWNATYYMCQSLIEQQMAVEIVINAARKLDRSEANLLREIGTFLAKKGEFTAASTIFTRINDVKSIIGMHMSAGHWEDALALAERNPTMNSEVYLPYARWLAERDRFDEAQLAYSKAGQDQEALQVLEELTQNAVKESRYSDASCYYRIMASQLLEHQPVGITNELWEKRWMDLLVHSDIYFAYEPIFKYVIEPFTNKSLDILFNMARFLALHRDVNYVSRVIVLFTLVKLSRMFANYKTARQALEQLRLLRAPLQYQSLIDIASLEIRAKPFSDAEEFQPMCYSNPILGGHMCVHCDTEFVYSFTTFEVLPVIKFELEDGLNTEEAIEMINSEPSDGSFNVSQIAMNKKRTGIPKLGKQQLLELDRNVVFICSAPVSSSSPDFLRARFYIKVIPEINISKCSNCHKMFHHDDFQMAILQFGQCPVCRVKIESVSDSYHETDEN</sequence>
<dbReference type="Gene3D" id="2.130.10.10">
    <property type="entry name" value="YVTN repeat-like/Quinoprotein amine dehydrogenase"/>
    <property type="match status" value="2"/>
</dbReference>
<dbReference type="Pfam" id="PF25144">
    <property type="entry name" value="Zn_ribbon_IFT122"/>
    <property type="match status" value="1"/>
</dbReference>
<dbReference type="InterPro" id="IPR039857">
    <property type="entry name" value="Ift122/121"/>
</dbReference>
<dbReference type="GO" id="GO:0097730">
    <property type="term" value="C:non-motile cilium"/>
    <property type="evidence" value="ECO:0007669"/>
    <property type="project" value="TreeGrafter"/>
</dbReference>
<dbReference type="PANTHER" id="PTHR12764">
    <property type="entry name" value="WD REPEAT DOMAIN-RELATED"/>
    <property type="match status" value="1"/>
</dbReference>
<dbReference type="InterPro" id="IPR015943">
    <property type="entry name" value="WD40/YVTN_repeat-like_dom_sf"/>
</dbReference>
<feature type="domain" description="IFT122 first beta-propeller" evidence="8">
    <location>
        <begin position="169"/>
        <end position="271"/>
    </location>
</feature>
<dbReference type="InterPro" id="IPR057411">
    <property type="entry name" value="TPR_IFT122"/>
</dbReference>
<keyword evidence="5" id="KW-0969">Cilium</keyword>
<evidence type="ECO:0000313" key="12">
    <source>
        <dbReference type="WBParaSite" id="jg15577.2"/>
    </source>
</evidence>
<dbReference type="SMART" id="SM00320">
    <property type="entry name" value="WD40"/>
    <property type="match status" value="6"/>
</dbReference>
<evidence type="ECO:0000313" key="11">
    <source>
        <dbReference type="Proteomes" id="UP000887574"/>
    </source>
</evidence>
<dbReference type="Pfam" id="PF23381">
    <property type="entry name" value="Beta-prop_IFT122_1st"/>
    <property type="match status" value="2"/>
</dbReference>
<evidence type="ECO:0000259" key="10">
    <source>
        <dbReference type="Pfam" id="PF25295"/>
    </source>
</evidence>
<evidence type="ECO:0000256" key="1">
    <source>
        <dbReference type="ARBA" id="ARBA00004138"/>
    </source>
</evidence>
<evidence type="ECO:0000256" key="5">
    <source>
        <dbReference type="ARBA" id="ARBA00023069"/>
    </source>
</evidence>
<evidence type="ECO:0000259" key="9">
    <source>
        <dbReference type="Pfam" id="PF25144"/>
    </source>
</evidence>
<keyword evidence="4" id="KW-0677">Repeat</keyword>
<name>A0A915D5E4_9BILA</name>
<reference evidence="12" key="1">
    <citation type="submission" date="2022-11" db="UniProtKB">
        <authorList>
            <consortium name="WormBaseParasite"/>
        </authorList>
    </citation>
    <scope>IDENTIFICATION</scope>
</reference>
<evidence type="ECO:0000259" key="8">
    <source>
        <dbReference type="Pfam" id="PF23381"/>
    </source>
</evidence>
<dbReference type="Pfam" id="PF25143">
    <property type="entry name" value="Zn_ribbon_IFT122_C"/>
    <property type="match status" value="1"/>
</dbReference>
<dbReference type="GO" id="GO:1905515">
    <property type="term" value="P:non-motile cilium assembly"/>
    <property type="evidence" value="ECO:0007669"/>
    <property type="project" value="TreeGrafter"/>
</dbReference>
<evidence type="ECO:0000259" key="7">
    <source>
        <dbReference type="Pfam" id="PF23377"/>
    </source>
</evidence>
<keyword evidence="11" id="KW-1185">Reference proteome</keyword>
<dbReference type="SUPFAM" id="SSF50978">
    <property type="entry name" value="WD40 repeat-like"/>
    <property type="match status" value="1"/>
</dbReference>
<dbReference type="InterPro" id="IPR011990">
    <property type="entry name" value="TPR-like_helical_dom_sf"/>
</dbReference>
<accession>A0A915D5E4</accession>
<dbReference type="PANTHER" id="PTHR12764:SF4">
    <property type="entry name" value="INTRAFLAGELLAR TRANSPORT PROTEIN 122 HOMOLOG"/>
    <property type="match status" value="1"/>
</dbReference>
<feature type="domain" description="Intraflagellar transport protein 122 homolog TPR" evidence="10">
    <location>
        <begin position="545"/>
        <end position="718"/>
    </location>
</feature>
<dbReference type="Pfam" id="PF23377">
    <property type="entry name" value="Beta-prop_IFT122_2nd"/>
    <property type="match status" value="1"/>
</dbReference>
<proteinExistence type="predicted"/>
<dbReference type="GO" id="GO:0061512">
    <property type="term" value="P:protein localization to cilium"/>
    <property type="evidence" value="ECO:0007669"/>
    <property type="project" value="TreeGrafter"/>
</dbReference>
<dbReference type="InterPro" id="IPR011047">
    <property type="entry name" value="Quinoprotein_ADH-like_sf"/>
</dbReference>
<evidence type="ECO:0000256" key="3">
    <source>
        <dbReference type="ARBA" id="ARBA00022574"/>
    </source>
</evidence>
<feature type="domain" description="IFT122 first beta-propeller" evidence="8">
    <location>
        <begin position="45"/>
        <end position="160"/>
    </location>
</feature>
<dbReference type="WBParaSite" id="jg15577.2">
    <property type="protein sequence ID" value="jg15577.2"/>
    <property type="gene ID" value="jg15577"/>
</dbReference>
<dbReference type="GO" id="GO:0035721">
    <property type="term" value="P:intraciliary retrograde transport"/>
    <property type="evidence" value="ECO:0007669"/>
    <property type="project" value="TreeGrafter"/>
</dbReference>
<keyword evidence="6" id="KW-0966">Cell projection</keyword>
<feature type="domain" description="Intraflagellar transport protein 122 homolog TPR" evidence="10">
    <location>
        <begin position="906"/>
        <end position="1106"/>
    </location>
</feature>
<organism evidence="11 12">
    <name type="scientific">Ditylenchus dipsaci</name>
    <dbReference type="NCBI Taxonomy" id="166011"/>
    <lineage>
        <taxon>Eukaryota</taxon>
        <taxon>Metazoa</taxon>
        <taxon>Ecdysozoa</taxon>
        <taxon>Nematoda</taxon>
        <taxon>Chromadorea</taxon>
        <taxon>Rhabditida</taxon>
        <taxon>Tylenchina</taxon>
        <taxon>Tylenchomorpha</taxon>
        <taxon>Sphaerularioidea</taxon>
        <taxon>Anguinidae</taxon>
        <taxon>Anguininae</taxon>
        <taxon>Ditylenchus</taxon>
    </lineage>
</organism>
<dbReference type="InterPro" id="IPR012337">
    <property type="entry name" value="RNaseH-like_sf"/>
</dbReference>
<dbReference type="GO" id="GO:0030991">
    <property type="term" value="C:intraciliary transport particle A"/>
    <property type="evidence" value="ECO:0007669"/>
    <property type="project" value="TreeGrafter"/>
</dbReference>
<evidence type="ECO:0000256" key="6">
    <source>
        <dbReference type="ARBA" id="ARBA00023273"/>
    </source>
</evidence>
<dbReference type="SUPFAM" id="SSF48452">
    <property type="entry name" value="TPR-like"/>
    <property type="match status" value="1"/>
</dbReference>
<protein>
    <recommendedName>
        <fullName evidence="2">Intraflagellar transport protein 122 homolog</fullName>
    </recommendedName>
</protein>
<comment type="subcellular location">
    <subcellularLocation>
        <location evidence="1">Cell projection</location>
        <location evidence="1">Cilium</location>
    </subcellularLocation>
</comment>
<feature type="domain" description="IFT122 second beta-propeller" evidence="7">
    <location>
        <begin position="276"/>
        <end position="536"/>
    </location>
</feature>
<dbReference type="Gene3D" id="1.25.40.470">
    <property type="match status" value="1"/>
</dbReference>
<dbReference type="InterPro" id="IPR056153">
    <property type="entry name" value="Beta-prop_IFT122_1st"/>
</dbReference>
<dbReference type="InterPro" id="IPR056838">
    <property type="entry name" value="Zn_ribbon_IFT122"/>
</dbReference>
<keyword evidence="3" id="KW-0853">WD repeat</keyword>